<feature type="transmembrane region" description="Helical" evidence="1">
    <location>
        <begin position="35"/>
        <end position="56"/>
    </location>
</feature>
<accession>A0A0G8AS39</accession>
<evidence type="ECO:0000313" key="2">
    <source>
        <dbReference type="EMBL" id="KKZ10170.1"/>
    </source>
</evidence>
<keyword evidence="1" id="KW-0472">Membrane</keyword>
<name>A0A0G8AS39_9SYNE</name>
<keyword evidence="1" id="KW-1133">Transmembrane helix</keyword>
<evidence type="ECO:0000256" key="1">
    <source>
        <dbReference type="SAM" id="Phobius"/>
    </source>
</evidence>
<feature type="transmembrane region" description="Helical" evidence="1">
    <location>
        <begin position="100"/>
        <end position="118"/>
    </location>
</feature>
<evidence type="ECO:0000313" key="3">
    <source>
        <dbReference type="Proteomes" id="UP000035037"/>
    </source>
</evidence>
<comment type="caution">
    <text evidence="2">The sequence shown here is derived from an EMBL/GenBank/DDBJ whole genome shotgun (WGS) entry which is preliminary data.</text>
</comment>
<proteinExistence type="predicted"/>
<protein>
    <submittedName>
        <fullName evidence="2">Uncharacterized protein</fullName>
    </submittedName>
</protein>
<dbReference type="EMBL" id="JYFQ01000203">
    <property type="protein sequence ID" value="KKZ10170.1"/>
    <property type="molecule type" value="Genomic_DNA"/>
</dbReference>
<reference evidence="2 3" key="1">
    <citation type="submission" date="2015-02" db="EMBL/GenBank/DDBJ databases">
        <authorList>
            <person name="Slaby B."/>
            <person name="Hentschel U."/>
        </authorList>
    </citation>
    <scope>NUCLEOTIDE SEQUENCE [LARGE SCALE GENOMIC DNA]</scope>
    <source>
        <strain evidence="2">15L</strain>
    </source>
</reference>
<organism evidence="2 3">
    <name type="scientific">Candidatus Synechococcus spongiarum 15L</name>
    <dbReference type="NCBI Taxonomy" id="1608419"/>
    <lineage>
        <taxon>Bacteria</taxon>
        <taxon>Bacillati</taxon>
        <taxon>Cyanobacteriota</taxon>
        <taxon>Cyanophyceae</taxon>
        <taxon>Synechococcales</taxon>
        <taxon>Synechococcaceae</taxon>
        <taxon>Synechococcus</taxon>
    </lineage>
</organism>
<dbReference type="AlphaFoldDB" id="A0A0G8AS39"/>
<dbReference type="Proteomes" id="UP000035037">
    <property type="component" value="Unassembled WGS sequence"/>
</dbReference>
<reference evidence="2 3" key="2">
    <citation type="submission" date="2015-05" db="EMBL/GenBank/DDBJ databases">
        <title>Lifestyle Evolution in Cyanobacterial Symbionts of Sponges.</title>
        <authorList>
            <person name="Burgsdorf I."/>
            <person name="Slaby B.M."/>
            <person name="Handley K.M."/>
            <person name="Haber M."/>
            <person name="Blom J."/>
            <person name="Marshall C.W."/>
            <person name="Gilbert J.A."/>
            <person name="Hentschel U."/>
            <person name="Steindler L."/>
        </authorList>
    </citation>
    <scope>NUCLEOTIDE SEQUENCE [LARGE SCALE GENOMIC DNA]</scope>
    <source>
        <strain evidence="2">15L</strain>
    </source>
</reference>
<dbReference type="PATRIC" id="fig|1608419.3.peg.1174"/>
<gene>
    <name evidence="2" type="ORF">TQ37_09345</name>
</gene>
<keyword evidence="1" id="KW-0812">Transmembrane</keyword>
<sequence length="171" mass="18875">MLSGTAKVVLTATAIAPAGLTYAYAAFMADKTCLAIGLLCGSVICTVLCLFLLGYARKHLERMKFTAIKVEAADHENMAILLLYLSPLFTANFNALKWPILILTLLIFALVIGTRYGYHFNPLLGLQGWHFYKVATPEGVTYVLITKKRLRDACGRLVVGQLTEYIVLDLE</sequence>